<organism evidence="3 4">
    <name type="scientific">Anaeromyces robustus</name>
    <dbReference type="NCBI Taxonomy" id="1754192"/>
    <lineage>
        <taxon>Eukaryota</taxon>
        <taxon>Fungi</taxon>
        <taxon>Fungi incertae sedis</taxon>
        <taxon>Chytridiomycota</taxon>
        <taxon>Chytridiomycota incertae sedis</taxon>
        <taxon>Neocallimastigomycetes</taxon>
        <taxon>Neocallimastigales</taxon>
        <taxon>Neocallimastigaceae</taxon>
        <taxon>Anaeromyces</taxon>
    </lineage>
</organism>
<keyword evidence="4" id="KW-1185">Reference proteome</keyword>
<accession>A0A1Y1XQQ4</accession>
<protein>
    <submittedName>
        <fullName evidence="3">Uncharacterized protein</fullName>
    </submittedName>
</protein>
<reference evidence="3 4" key="2">
    <citation type="submission" date="2016-08" db="EMBL/GenBank/DDBJ databases">
        <title>Pervasive Adenine N6-methylation of Active Genes in Fungi.</title>
        <authorList>
            <consortium name="DOE Joint Genome Institute"/>
            <person name="Mondo S.J."/>
            <person name="Dannebaum R.O."/>
            <person name="Kuo R.C."/>
            <person name="Labutti K."/>
            <person name="Haridas S."/>
            <person name="Kuo A."/>
            <person name="Salamov A."/>
            <person name="Ahrendt S.R."/>
            <person name="Lipzen A."/>
            <person name="Sullivan W."/>
            <person name="Andreopoulos W.B."/>
            <person name="Clum A."/>
            <person name="Lindquist E."/>
            <person name="Daum C."/>
            <person name="Ramamoorthy G.K."/>
            <person name="Gryganskyi A."/>
            <person name="Culley D."/>
            <person name="Magnuson J.K."/>
            <person name="James T.Y."/>
            <person name="O'Malley M.A."/>
            <person name="Stajich J.E."/>
            <person name="Spatafora J.W."/>
            <person name="Visel A."/>
            <person name="Grigoriev I.V."/>
        </authorList>
    </citation>
    <scope>NUCLEOTIDE SEQUENCE [LARGE SCALE GENOMIC DNA]</scope>
    <source>
        <strain evidence="3 4">S4</strain>
    </source>
</reference>
<dbReference type="AlphaFoldDB" id="A0A1Y1XQQ4"/>
<keyword evidence="2" id="KW-1133">Transmembrane helix</keyword>
<name>A0A1Y1XQQ4_9FUNG</name>
<evidence type="ECO:0000313" key="4">
    <source>
        <dbReference type="Proteomes" id="UP000193944"/>
    </source>
</evidence>
<proteinExistence type="predicted"/>
<dbReference type="Proteomes" id="UP000193944">
    <property type="component" value="Unassembled WGS sequence"/>
</dbReference>
<evidence type="ECO:0000313" key="3">
    <source>
        <dbReference type="EMBL" id="ORX88109.1"/>
    </source>
</evidence>
<dbReference type="InterPro" id="IPR053019">
    <property type="entry name" value="GATA_zinc_finger"/>
</dbReference>
<reference evidence="3 4" key="1">
    <citation type="submission" date="2016-08" db="EMBL/GenBank/DDBJ databases">
        <title>A Parts List for Fungal Cellulosomes Revealed by Comparative Genomics.</title>
        <authorList>
            <consortium name="DOE Joint Genome Institute"/>
            <person name="Haitjema C.H."/>
            <person name="Gilmore S.P."/>
            <person name="Henske J.K."/>
            <person name="Solomon K.V."/>
            <person name="De Groot R."/>
            <person name="Kuo A."/>
            <person name="Mondo S.J."/>
            <person name="Salamov A.A."/>
            <person name="Labutti K."/>
            <person name="Zhao Z."/>
            <person name="Chiniquy J."/>
            <person name="Barry K."/>
            <person name="Brewer H.M."/>
            <person name="Purvine S.O."/>
            <person name="Wright A.T."/>
            <person name="Boxma B."/>
            <person name="Van Alen T."/>
            <person name="Hackstein J.H."/>
            <person name="Baker S.E."/>
            <person name="Grigoriev I.V."/>
            <person name="O'Malley M.A."/>
        </authorList>
    </citation>
    <scope>NUCLEOTIDE SEQUENCE [LARGE SCALE GENOMIC DNA]</scope>
    <source>
        <strain evidence="3 4">S4</strain>
    </source>
</reference>
<keyword evidence="2" id="KW-0812">Transmembrane</keyword>
<keyword evidence="2" id="KW-0472">Membrane</keyword>
<evidence type="ECO:0000256" key="2">
    <source>
        <dbReference type="SAM" id="Phobius"/>
    </source>
</evidence>
<feature type="region of interest" description="Disordered" evidence="1">
    <location>
        <begin position="538"/>
        <end position="571"/>
    </location>
</feature>
<gene>
    <name evidence="3" type="ORF">BCR32DRAFT_263785</name>
</gene>
<dbReference type="EMBL" id="MCFG01000002">
    <property type="protein sequence ID" value="ORX88109.1"/>
    <property type="molecule type" value="Genomic_DNA"/>
</dbReference>
<evidence type="ECO:0000256" key="1">
    <source>
        <dbReference type="SAM" id="MobiDB-lite"/>
    </source>
</evidence>
<comment type="caution">
    <text evidence="3">The sequence shown here is derived from an EMBL/GenBank/DDBJ whole genome shotgun (WGS) entry which is preliminary data.</text>
</comment>
<sequence>MKKLNYLLLYQNKIFKKYSIKIQFILIILFIFSNYIFVEAHYIDDDDKSSTTDIVDLEFDIFKTFLNNLGINILNDDIKNEFNNDNELIDDKDKENKFNNDNELIDDKDKENKFNNDNELIDDKDKKLITSEIDNNKEKEKINNVTDEESKKYIENNENINNIDDIKEKNKENHEQINSKIIDNPEENYFKNDEDESYEYINKDDDDDIKELVKSIVESEGKTGEEAIEQESDMIKKIKEAINNNALKTHNSKLDKLAKAKEEDMKKGIDFSKISSNYNNKNKNINANKTETNNDNNNNGVFKIEDPSSYRCFFDQDCTNFRGFTPEVAHCNGTSHHCENYCFVQKACLYDYDCSTSCGSWCLKEDDMVFGRCVMTFEENDFCMESWRVCDEGLICNVDTYVCEKERISYTFTRIDSQESLLSIIVFLIIAIYLIKNSRNRDFVSFFSGYNLNEYCTNNPQEYDPLPEYRRTEEINPDEMNDLVEHSSVNNDEPMEGEPMEYPIESDTQPIYYEYDENNNTINCNYIPVRPAVVEQTCPQNDNDDINVHAPSVSSLSDSDLINDPPPDYEE</sequence>
<dbReference type="OrthoDB" id="2154491at2759"/>
<dbReference type="STRING" id="1754192.A0A1Y1XQQ4"/>
<dbReference type="PANTHER" id="PTHR23353">
    <property type="entry name" value="RAB-GAP/TBC-RELATED"/>
    <property type="match status" value="1"/>
</dbReference>
<feature type="transmembrane region" description="Helical" evidence="2">
    <location>
        <begin position="20"/>
        <end position="38"/>
    </location>
</feature>
<dbReference type="PANTHER" id="PTHR23353:SF23">
    <property type="entry name" value="PROTEIN HAIRLESS"/>
    <property type="match status" value="1"/>
</dbReference>